<evidence type="ECO:0000313" key="1">
    <source>
        <dbReference type="EMBL" id="ORV74729.1"/>
    </source>
</evidence>
<organism evidence="1 2">
    <name type="scientific">Mycobacterium gastri</name>
    <dbReference type="NCBI Taxonomy" id="1777"/>
    <lineage>
        <taxon>Bacteria</taxon>
        <taxon>Bacillati</taxon>
        <taxon>Actinomycetota</taxon>
        <taxon>Actinomycetes</taxon>
        <taxon>Mycobacteriales</taxon>
        <taxon>Mycobacteriaceae</taxon>
        <taxon>Mycobacterium</taxon>
    </lineage>
</organism>
<reference evidence="1 2" key="1">
    <citation type="submission" date="2016-01" db="EMBL/GenBank/DDBJ databases">
        <title>The new phylogeny of the genus Mycobacterium.</title>
        <authorList>
            <person name="Tarcisio F."/>
            <person name="Conor M."/>
            <person name="Antonella G."/>
            <person name="Elisabetta G."/>
            <person name="Giulia F.S."/>
            <person name="Sara T."/>
            <person name="Anna F."/>
            <person name="Clotilde B."/>
            <person name="Roberto B."/>
            <person name="Veronica D.S."/>
            <person name="Fabio R."/>
            <person name="Monica P."/>
            <person name="Olivier J."/>
            <person name="Enrico T."/>
            <person name="Nicola S."/>
        </authorList>
    </citation>
    <scope>NUCLEOTIDE SEQUENCE [LARGE SCALE GENOMIC DNA]</scope>
    <source>
        <strain evidence="1 2">DSM 43505</strain>
    </source>
</reference>
<dbReference type="EMBL" id="LQOX01000055">
    <property type="protein sequence ID" value="ORV74729.1"/>
    <property type="molecule type" value="Genomic_DNA"/>
</dbReference>
<sequence>MWTVPLKAKDKLSALVGEADIAHDAIQISRHGPVAAVTMSANDLEFPTQACARCRLGIAEALVRDDADYADNSEQIRRWYGLM</sequence>
<name>A0A1X1VXX0_MYCGS</name>
<dbReference type="STRING" id="1777.AWC07_24245"/>
<protein>
    <recommendedName>
        <fullName evidence="3">Antitoxin</fullName>
    </recommendedName>
</protein>
<dbReference type="AlphaFoldDB" id="A0A1X1VXX0"/>
<evidence type="ECO:0000313" key="2">
    <source>
        <dbReference type="Proteomes" id="UP000193738"/>
    </source>
</evidence>
<dbReference type="RefSeq" id="WP_036419728.1">
    <property type="nucleotide sequence ID" value="NZ_LQOX01000055.1"/>
</dbReference>
<accession>A0A1X1VXX0</accession>
<evidence type="ECO:0008006" key="3">
    <source>
        <dbReference type="Google" id="ProtNLM"/>
    </source>
</evidence>
<proteinExistence type="predicted"/>
<dbReference type="Proteomes" id="UP000193738">
    <property type="component" value="Unassembled WGS sequence"/>
</dbReference>
<gene>
    <name evidence="1" type="ORF">AWC07_24245</name>
</gene>
<comment type="caution">
    <text evidence="1">The sequence shown here is derived from an EMBL/GenBank/DDBJ whole genome shotgun (WGS) entry which is preliminary data.</text>
</comment>
<keyword evidence="2" id="KW-1185">Reference proteome</keyword>